<dbReference type="OrthoDB" id="2152435at2759"/>
<dbReference type="GeneID" id="108717344"/>
<proteinExistence type="predicted"/>
<gene>
    <name evidence="4 5" type="primary">ccdc112.L</name>
</gene>
<evidence type="ECO:0000256" key="1">
    <source>
        <dbReference type="SAM" id="Coils"/>
    </source>
</evidence>
<dbReference type="Xenbase" id="XB-GENE-6487767">
    <property type="gene designation" value="ccdc112.L"/>
</dbReference>
<feature type="coiled-coil region" evidence="1">
    <location>
        <begin position="40"/>
        <end position="67"/>
    </location>
</feature>
<dbReference type="Bgee" id="108717344">
    <property type="expression patterns" value="Expressed in testis and 12 other cell types or tissues"/>
</dbReference>
<dbReference type="CTD" id="108717344"/>
<dbReference type="PANTHER" id="PTHR21549">
    <property type="entry name" value="MUTATED IN BLADDER CANCER 1"/>
    <property type="match status" value="1"/>
</dbReference>
<feature type="region of interest" description="Disordered" evidence="2">
    <location>
        <begin position="185"/>
        <end position="205"/>
    </location>
</feature>
<reference evidence="4" key="1">
    <citation type="submission" date="2025-08" db="UniProtKB">
        <authorList>
            <consortium name="RefSeq"/>
        </authorList>
    </citation>
    <scope>IDENTIFICATION</scope>
    <source>
        <strain evidence="4">J_2021</strain>
        <tissue evidence="4">Erythrocytes</tissue>
    </source>
</reference>
<dbReference type="KEGG" id="xla:108717344"/>
<dbReference type="AGR" id="Xenbase:XB-GENE-6487767"/>
<evidence type="ECO:0000313" key="5">
    <source>
        <dbReference type="Xenbase" id="XB-GENE-6487767"/>
    </source>
</evidence>
<evidence type="ECO:0000313" key="4">
    <source>
        <dbReference type="RefSeq" id="XP_018119802.1"/>
    </source>
</evidence>
<name>A0A1L8I1I3_XENLA</name>
<protein>
    <submittedName>
        <fullName evidence="4">Coiled-coil domain-containing protein 112</fullName>
    </submittedName>
</protein>
<feature type="coiled-coil region" evidence="1">
    <location>
        <begin position="292"/>
        <end position="375"/>
    </location>
</feature>
<keyword evidence="1" id="KW-0175">Coiled coil</keyword>
<accession>A0A1L8I1I3</accession>
<dbReference type="OMA" id="HRAVPAW"/>
<dbReference type="InterPro" id="IPR039902">
    <property type="entry name" value="CCDC148/CCDC112"/>
</dbReference>
<organism evidence="3 4">
    <name type="scientific">Xenopus laevis</name>
    <name type="common">African clawed frog</name>
    <dbReference type="NCBI Taxonomy" id="8355"/>
    <lineage>
        <taxon>Eukaryota</taxon>
        <taxon>Metazoa</taxon>
        <taxon>Chordata</taxon>
        <taxon>Craniata</taxon>
        <taxon>Vertebrata</taxon>
        <taxon>Euteleostomi</taxon>
        <taxon>Amphibia</taxon>
        <taxon>Batrachia</taxon>
        <taxon>Anura</taxon>
        <taxon>Pipoidea</taxon>
        <taxon>Pipidae</taxon>
        <taxon>Xenopodinae</taxon>
        <taxon>Xenopus</taxon>
        <taxon>Xenopus</taxon>
    </lineage>
</organism>
<sequence>MAALATGLCETECEESAVQNESSFSHVGGERNFPTQTWKIKADQAKKAEYFRELEKYKGQIANLEKDKNGNLYSKKNDFRAEYSALEEYEQKLACSRRTEKLKTEQQLSKIHNHVKRLQRQLKDVKPTPEFVEKLRVMMEEVDNAICTFKEEQRVTYEELLKEEKTTSNELNVLEKKIEASLSTAPEKTFRAPSGKTPAEKMTSRQLPEEVVEFERFLQQTGGRLGGWDEFDHQSFLKVWTKHKGKAAYLEEALAYLPSRTREDVQQHETWYQEFLFLEEKKKEAIHAWKTKKQLEKEISKLQIKTKEVKEFNQQKQEESQKQKTEEEKRKKQQELEAWKRQKEIDAAAQIQTRLEEEEEQLKKQRKERQRQLEVKLLVEEHTRFRKEKEEFLWLEKQMREEAEQEERRRMAVFEICRFQDRDLKKLEEKAQERRAKEKSEAEKERRLAKLKEKVQVHVERDPSRLCKLTKGWEERCKEIGPSGSAPLQHIPHRAVPTWRQGL</sequence>
<dbReference type="AlphaFoldDB" id="A0A1L8I1I3"/>
<evidence type="ECO:0000256" key="2">
    <source>
        <dbReference type="SAM" id="MobiDB-lite"/>
    </source>
</evidence>
<dbReference type="RefSeq" id="XP_018119802.1">
    <property type="nucleotide sequence ID" value="XM_018264313.2"/>
</dbReference>
<keyword evidence="3" id="KW-1185">Reference proteome</keyword>
<dbReference type="Proteomes" id="UP000186698">
    <property type="component" value="Chromosome 1L"/>
</dbReference>
<feature type="coiled-coil region" evidence="1">
    <location>
        <begin position="417"/>
        <end position="461"/>
    </location>
</feature>
<evidence type="ECO:0000313" key="3">
    <source>
        <dbReference type="Proteomes" id="UP000186698"/>
    </source>
</evidence>
<dbReference type="PANTHER" id="PTHR21549:SF0">
    <property type="entry name" value="COILED-COIL DOMAIN-CONTAINING PROTEIN 112"/>
    <property type="match status" value="1"/>
</dbReference>